<keyword evidence="2" id="KW-1185">Reference proteome</keyword>
<dbReference type="GO" id="GO:0004519">
    <property type="term" value="F:endonuclease activity"/>
    <property type="evidence" value="ECO:0007669"/>
    <property type="project" value="UniProtKB-KW"/>
</dbReference>
<sequence length="68" mass="7835">MSTKNESLMASFWPSRTLKIGARGRDDTPKNRPLVNVYLPDSQEVSKILLKEGLARPWRPREHADRCN</sequence>
<dbReference type="InterPro" id="IPR035437">
    <property type="entry name" value="SNase_OB-fold_sf"/>
</dbReference>
<dbReference type="RefSeq" id="WP_028739438.1">
    <property type="nucleotide sequence ID" value="NZ_JACIFX010000001.1"/>
</dbReference>
<dbReference type="EMBL" id="JACIFX010000001">
    <property type="protein sequence ID" value="MBB4226967.1"/>
    <property type="molecule type" value="Genomic_DNA"/>
</dbReference>
<comment type="caution">
    <text evidence="1">The sequence shown here is derived from an EMBL/GenBank/DDBJ whole genome shotgun (WGS) entry which is preliminary data.</text>
</comment>
<reference evidence="1 2" key="1">
    <citation type="submission" date="2020-08" db="EMBL/GenBank/DDBJ databases">
        <title>Genomic Encyclopedia of Type Strains, Phase IV (KMG-V): Genome sequencing to study the core and pangenomes of soil and plant-associated prokaryotes.</title>
        <authorList>
            <person name="Whitman W."/>
        </authorList>
    </citation>
    <scope>NUCLEOTIDE SEQUENCE [LARGE SCALE GENOMIC DNA]</scope>
    <source>
        <strain evidence="1 2">SEMIA 4087</strain>
    </source>
</reference>
<keyword evidence="1" id="KW-0540">Nuclease</keyword>
<keyword evidence="1" id="KW-0378">Hydrolase</keyword>
<gene>
    <name evidence="1" type="ORF">GGD56_000787</name>
</gene>
<protein>
    <submittedName>
        <fullName evidence="1">Endonuclease YncB(Thermonuclease family)</fullName>
    </submittedName>
</protein>
<accession>A0ABR6IGH6</accession>
<evidence type="ECO:0000313" key="2">
    <source>
        <dbReference type="Proteomes" id="UP000551353"/>
    </source>
</evidence>
<name>A0ABR6IGH6_9HYPH</name>
<dbReference type="Proteomes" id="UP000551353">
    <property type="component" value="Unassembled WGS sequence"/>
</dbReference>
<proteinExistence type="predicted"/>
<organism evidence="1 2">
    <name type="scientific">Rhizobium mongolense</name>
    <dbReference type="NCBI Taxonomy" id="57676"/>
    <lineage>
        <taxon>Bacteria</taxon>
        <taxon>Pseudomonadati</taxon>
        <taxon>Pseudomonadota</taxon>
        <taxon>Alphaproteobacteria</taxon>
        <taxon>Hyphomicrobiales</taxon>
        <taxon>Rhizobiaceae</taxon>
        <taxon>Rhizobium/Agrobacterium group</taxon>
        <taxon>Rhizobium</taxon>
    </lineage>
</organism>
<evidence type="ECO:0000313" key="1">
    <source>
        <dbReference type="EMBL" id="MBB4226967.1"/>
    </source>
</evidence>
<dbReference type="SUPFAM" id="SSF50199">
    <property type="entry name" value="Staphylococcal nuclease"/>
    <property type="match status" value="1"/>
</dbReference>
<keyword evidence="1" id="KW-0255">Endonuclease</keyword>